<dbReference type="GO" id="GO:0009244">
    <property type="term" value="P:lipopolysaccharide core region biosynthetic process"/>
    <property type="evidence" value="ECO:0007669"/>
    <property type="project" value="TreeGrafter"/>
</dbReference>
<evidence type="ECO:0000313" key="14">
    <source>
        <dbReference type="EMBL" id="TWT86255.1"/>
    </source>
</evidence>
<dbReference type="Pfam" id="PF02606">
    <property type="entry name" value="LpxK"/>
    <property type="match status" value="1"/>
</dbReference>
<dbReference type="PANTHER" id="PTHR42724:SF1">
    <property type="entry name" value="TETRAACYLDISACCHARIDE 4'-KINASE, MITOCHONDRIAL-RELATED"/>
    <property type="match status" value="1"/>
</dbReference>
<evidence type="ECO:0000256" key="13">
    <source>
        <dbReference type="HAMAP-Rule" id="MF_00409"/>
    </source>
</evidence>
<dbReference type="HAMAP" id="MF_00409">
    <property type="entry name" value="LpxK"/>
    <property type="match status" value="1"/>
</dbReference>
<dbReference type="InterPro" id="IPR003758">
    <property type="entry name" value="LpxK"/>
</dbReference>
<dbReference type="GO" id="GO:0009029">
    <property type="term" value="F:lipid-A 4'-kinase activity"/>
    <property type="evidence" value="ECO:0007669"/>
    <property type="project" value="UniProtKB-UniRule"/>
</dbReference>
<keyword evidence="15" id="KW-1185">Reference proteome</keyword>
<dbReference type="NCBIfam" id="TIGR00682">
    <property type="entry name" value="lpxK"/>
    <property type="match status" value="1"/>
</dbReference>
<evidence type="ECO:0000256" key="4">
    <source>
        <dbReference type="ARBA" id="ARBA00016436"/>
    </source>
</evidence>
<evidence type="ECO:0000256" key="8">
    <source>
        <dbReference type="ARBA" id="ARBA00022741"/>
    </source>
</evidence>
<dbReference type="RefSeq" id="WP_197525890.1">
    <property type="nucleotide sequence ID" value="NZ_SJPQ01000005.1"/>
</dbReference>
<dbReference type="InterPro" id="IPR027417">
    <property type="entry name" value="P-loop_NTPase"/>
</dbReference>
<proteinExistence type="inferred from homology"/>
<comment type="function">
    <text evidence="1 13">Transfers the gamma-phosphate of ATP to the 4'-position of a tetraacyldisaccharide 1-phosphate intermediate (termed DS-1-P) to form tetraacyldisaccharide 1,4'-bis-phosphate (lipid IVA).</text>
</comment>
<evidence type="ECO:0000256" key="10">
    <source>
        <dbReference type="ARBA" id="ARBA00022840"/>
    </source>
</evidence>
<evidence type="ECO:0000256" key="6">
    <source>
        <dbReference type="ARBA" id="ARBA00022556"/>
    </source>
</evidence>
<name>A0A5C5ZGM1_9BACT</name>
<evidence type="ECO:0000256" key="11">
    <source>
        <dbReference type="ARBA" id="ARBA00023098"/>
    </source>
</evidence>
<comment type="caution">
    <text evidence="14">The sequence shown here is derived from an EMBL/GenBank/DDBJ whole genome shotgun (WGS) entry which is preliminary data.</text>
</comment>
<evidence type="ECO:0000256" key="12">
    <source>
        <dbReference type="ARBA" id="ARBA00029757"/>
    </source>
</evidence>
<keyword evidence="10 13" id="KW-0067">ATP-binding</keyword>
<evidence type="ECO:0000256" key="9">
    <source>
        <dbReference type="ARBA" id="ARBA00022777"/>
    </source>
</evidence>
<dbReference type="PANTHER" id="PTHR42724">
    <property type="entry name" value="TETRAACYLDISACCHARIDE 4'-KINASE"/>
    <property type="match status" value="1"/>
</dbReference>
<dbReference type="EMBL" id="SJPQ01000005">
    <property type="protein sequence ID" value="TWT86255.1"/>
    <property type="molecule type" value="Genomic_DNA"/>
</dbReference>
<dbReference type="GO" id="GO:0005524">
    <property type="term" value="F:ATP binding"/>
    <property type="evidence" value="ECO:0007669"/>
    <property type="project" value="UniProtKB-UniRule"/>
</dbReference>
<dbReference type="SUPFAM" id="SSF52540">
    <property type="entry name" value="P-loop containing nucleoside triphosphate hydrolases"/>
    <property type="match status" value="1"/>
</dbReference>
<keyword evidence="9 13" id="KW-0418">Kinase</keyword>
<accession>A0A5C5ZGM1</accession>
<sequence>MLSPSDFHDLVSGRRRGVSAAALRLALLAAEAPYTLAVSLRNRRFDRDPSRTVRVGAPVVSVGNLTLGGSGKTPMVKWLARRFRAAGVRVAIVSRGYGAEPGAKNDEALELEGALPDVPHLQNPDRVAAASTAIEELSSQAILADDAFQHRRLGRDLDIVLLDATEPFGHGHVFPRGLLREPVAGLKRADVVCLTRADRVDDATRSALRGKAERLAPRAVWCEAVHRPQRLLDAAGETAPLETLRGKRVAAFCGIGNPAAFRATLEELGAEVASFAELPDHHAYAAEDIARFEREAEAAAAELVLCTHKDLVKVGLEEIAGRPLRAVVVDMELTAGATRLEELVDRLAEEALKSDQP</sequence>
<evidence type="ECO:0000256" key="2">
    <source>
        <dbReference type="ARBA" id="ARBA00004870"/>
    </source>
</evidence>
<evidence type="ECO:0000256" key="3">
    <source>
        <dbReference type="ARBA" id="ARBA00012071"/>
    </source>
</evidence>
<keyword evidence="11 13" id="KW-0443">Lipid metabolism</keyword>
<dbReference type="AlphaFoldDB" id="A0A5C5ZGM1"/>
<keyword evidence="7 13" id="KW-0808">Transferase</keyword>
<keyword evidence="5 13" id="KW-0444">Lipid biosynthesis</keyword>
<evidence type="ECO:0000313" key="15">
    <source>
        <dbReference type="Proteomes" id="UP000315440"/>
    </source>
</evidence>
<gene>
    <name evidence="13 14" type="primary">lpxK</name>
    <name evidence="14" type="ORF">Mal64_37950</name>
</gene>
<organism evidence="14 15">
    <name type="scientific">Pseudobythopirellula maris</name>
    <dbReference type="NCBI Taxonomy" id="2527991"/>
    <lineage>
        <taxon>Bacteria</taxon>
        <taxon>Pseudomonadati</taxon>
        <taxon>Planctomycetota</taxon>
        <taxon>Planctomycetia</taxon>
        <taxon>Pirellulales</taxon>
        <taxon>Lacipirellulaceae</taxon>
        <taxon>Pseudobythopirellula</taxon>
    </lineage>
</organism>
<comment type="pathway">
    <text evidence="2 13">Glycolipid biosynthesis; lipid IV(A) biosynthesis; lipid IV(A) from (3R)-3-hydroxytetradecanoyl-[acyl-carrier-protein] and UDP-N-acetyl-alpha-D-glucosamine: step 6/6.</text>
</comment>
<comment type="catalytic activity">
    <reaction evidence="13">
        <text>a lipid A disaccharide + ATP = a lipid IVA + ADP + H(+)</text>
        <dbReference type="Rhea" id="RHEA:67840"/>
        <dbReference type="ChEBI" id="CHEBI:15378"/>
        <dbReference type="ChEBI" id="CHEBI:30616"/>
        <dbReference type="ChEBI" id="CHEBI:176343"/>
        <dbReference type="ChEBI" id="CHEBI:176425"/>
        <dbReference type="ChEBI" id="CHEBI:456216"/>
        <dbReference type="EC" id="2.7.1.130"/>
    </reaction>
</comment>
<dbReference type="Proteomes" id="UP000315440">
    <property type="component" value="Unassembled WGS sequence"/>
</dbReference>
<reference evidence="14 15" key="1">
    <citation type="submission" date="2019-02" db="EMBL/GenBank/DDBJ databases">
        <title>Deep-cultivation of Planctomycetes and their phenomic and genomic characterization uncovers novel biology.</title>
        <authorList>
            <person name="Wiegand S."/>
            <person name="Jogler M."/>
            <person name="Boedeker C."/>
            <person name="Pinto D."/>
            <person name="Vollmers J."/>
            <person name="Rivas-Marin E."/>
            <person name="Kohn T."/>
            <person name="Peeters S.H."/>
            <person name="Heuer A."/>
            <person name="Rast P."/>
            <person name="Oberbeckmann S."/>
            <person name="Bunk B."/>
            <person name="Jeske O."/>
            <person name="Meyerdierks A."/>
            <person name="Storesund J.E."/>
            <person name="Kallscheuer N."/>
            <person name="Luecker S."/>
            <person name="Lage O.M."/>
            <person name="Pohl T."/>
            <person name="Merkel B.J."/>
            <person name="Hornburger P."/>
            <person name="Mueller R.-W."/>
            <person name="Bruemmer F."/>
            <person name="Labrenz M."/>
            <person name="Spormann A.M."/>
            <person name="Op Den Camp H."/>
            <person name="Overmann J."/>
            <person name="Amann R."/>
            <person name="Jetten M.S.M."/>
            <person name="Mascher T."/>
            <person name="Medema M.H."/>
            <person name="Devos D.P."/>
            <person name="Kaster A.-K."/>
            <person name="Ovreas L."/>
            <person name="Rohde M."/>
            <person name="Galperin M.Y."/>
            <person name="Jogler C."/>
        </authorList>
    </citation>
    <scope>NUCLEOTIDE SEQUENCE [LARGE SCALE GENOMIC DNA]</scope>
    <source>
        <strain evidence="14 15">Mal64</strain>
    </source>
</reference>
<comment type="similarity">
    <text evidence="13">Belongs to the LpxK family.</text>
</comment>
<keyword evidence="6 13" id="KW-0441">Lipid A biosynthesis</keyword>
<evidence type="ECO:0000256" key="7">
    <source>
        <dbReference type="ARBA" id="ARBA00022679"/>
    </source>
</evidence>
<feature type="binding site" evidence="13">
    <location>
        <begin position="66"/>
        <end position="73"/>
    </location>
    <ligand>
        <name>ATP</name>
        <dbReference type="ChEBI" id="CHEBI:30616"/>
    </ligand>
</feature>
<dbReference type="GO" id="GO:0009245">
    <property type="term" value="P:lipid A biosynthetic process"/>
    <property type="evidence" value="ECO:0007669"/>
    <property type="project" value="UniProtKB-UniRule"/>
</dbReference>
<evidence type="ECO:0000256" key="1">
    <source>
        <dbReference type="ARBA" id="ARBA00002274"/>
    </source>
</evidence>
<dbReference type="EC" id="2.7.1.130" evidence="3 13"/>
<protein>
    <recommendedName>
        <fullName evidence="4 13">Tetraacyldisaccharide 4'-kinase</fullName>
        <ecNumber evidence="3 13">2.7.1.130</ecNumber>
    </recommendedName>
    <alternativeName>
        <fullName evidence="12 13">Lipid A 4'-kinase</fullName>
    </alternativeName>
</protein>
<evidence type="ECO:0000256" key="5">
    <source>
        <dbReference type="ARBA" id="ARBA00022516"/>
    </source>
</evidence>
<keyword evidence="8 13" id="KW-0547">Nucleotide-binding</keyword>
<dbReference type="GO" id="GO:0005886">
    <property type="term" value="C:plasma membrane"/>
    <property type="evidence" value="ECO:0007669"/>
    <property type="project" value="TreeGrafter"/>
</dbReference>
<dbReference type="UniPathway" id="UPA00359">
    <property type="reaction ID" value="UER00482"/>
</dbReference>